<protein>
    <submittedName>
        <fullName evidence="1">Uncharacterized protein</fullName>
    </submittedName>
</protein>
<dbReference type="EMBL" id="KL197717">
    <property type="protein sequence ID" value="KDQ58348.1"/>
    <property type="molecule type" value="Genomic_DNA"/>
</dbReference>
<name>A0A067PU55_9AGAM</name>
<reference evidence="2" key="1">
    <citation type="journal article" date="2014" name="Proc. Natl. Acad. Sci. U.S.A.">
        <title>Extensive sampling of basidiomycete genomes demonstrates inadequacy of the white-rot/brown-rot paradigm for wood decay fungi.</title>
        <authorList>
            <person name="Riley R."/>
            <person name="Salamov A.A."/>
            <person name="Brown D.W."/>
            <person name="Nagy L.G."/>
            <person name="Floudas D."/>
            <person name="Held B.W."/>
            <person name="Levasseur A."/>
            <person name="Lombard V."/>
            <person name="Morin E."/>
            <person name="Otillar R."/>
            <person name="Lindquist E.A."/>
            <person name="Sun H."/>
            <person name="LaButti K.M."/>
            <person name="Schmutz J."/>
            <person name="Jabbour D."/>
            <person name="Luo H."/>
            <person name="Baker S.E."/>
            <person name="Pisabarro A.G."/>
            <person name="Walton J.D."/>
            <person name="Blanchette R.A."/>
            <person name="Henrissat B."/>
            <person name="Martin F."/>
            <person name="Cullen D."/>
            <person name="Hibbett D.S."/>
            <person name="Grigoriev I.V."/>
        </authorList>
    </citation>
    <scope>NUCLEOTIDE SEQUENCE [LARGE SCALE GENOMIC DNA]</scope>
    <source>
        <strain evidence="2">MUCL 33604</strain>
    </source>
</reference>
<gene>
    <name evidence="1" type="ORF">JAAARDRAFT_78123</name>
</gene>
<sequence length="190" mass="21388">MAHVQGRKLLIGASLFLPRLRRPSTRNVIAPLRKVIGSARKASVHSLNNSIPSYTNPLQIPYKYSRSQGLSFTLNPSPVFDVPIQLYLQIPWNKTPSASQGLHLWSLDDRTETRTFFVSRLSIRVVISLVFPGPRHGSIVVLLAVEMIKSASRVSDAHLCFINRKTRYHPVNATNTRNNVLRNPAIRRSS</sequence>
<dbReference type="Proteomes" id="UP000027265">
    <property type="component" value="Unassembled WGS sequence"/>
</dbReference>
<accession>A0A067PU55</accession>
<dbReference type="AlphaFoldDB" id="A0A067PU55"/>
<proteinExistence type="predicted"/>
<dbReference type="HOGENOM" id="CLU_1428204_0_0_1"/>
<organism evidence="1 2">
    <name type="scientific">Jaapia argillacea MUCL 33604</name>
    <dbReference type="NCBI Taxonomy" id="933084"/>
    <lineage>
        <taxon>Eukaryota</taxon>
        <taxon>Fungi</taxon>
        <taxon>Dikarya</taxon>
        <taxon>Basidiomycota</taxon>
        <taxon>Agaricomycotina</taxon>
        <taxon>Agaricomycetes</taxon>
        <taxon>Agaricomycetidae</taxon>
        <taxon>Jaapiales</taxon>
        <taxon>Jaapiaceae</taxon>
        <taxon>Jaapia</taxon>
    </lineage>
</organism>
<dbReference type="InParanoid" id="A0A067PU55"/>
<keyword evidence="2" id="KW-1185">Reference proteome</keyword>
<evidence type="ECO:0000313" key="2">
    <source>
        <dbReference type="Proteomes" id="UP000027265"/>
    </source>
</evidence>
<evidence type="ECO:0000313" key="1">
    <source>
        <dbReference type="EMBL" id="KDQ58348.1"/>
    </source>
</evidence>